<comment type="subcellular location">
    <subcellularLocation>
        <location evidence="1">Membrane</location>
        <topology evidence="1">Multi-pass membrane protein</topology>
    </subcellularLocation>
</comment>
<accession>A0A9W9F0W9</accession>
<sequence length="667" mass="72894">MPARTQNHKTNHARHARTTSWTSAYNLTKGPGEPSDSHPPRRRRESNLSLDSVDEAPSSPDSPFGPDDPNMRRLTSMDHGRKTVHVRSRSHSQNQYPQAQLLALQAEELAAEPPPPLPRSPAAPVTWMSLPRKDQLVLLGLCRVFDFLQIASLQAYMFYQLKSFDENLSDSDVATQAGILQGAFTAAQFATAIPWGRAADAEWGGRRFVLLVGLAGTAISCLGVAFATSFAQAVFWRSFGGAINGTVGIIRTMIAENVKEKKYHSRAFLILPIGFNVASLFGPVMGGMLADPVKSYPGLFGPNSTFGGENGVQWLERYPYALPMLANFFFLSFCAVLVARGLEETLSACKGKPGLGTFALRLITRTVKTVLPPSSSLSMRLPFHDHDEDGPLLGRQMDRTESYELEEKASKPVRLQRVLPFHRIWTKNVWCTLLAQAFFDFQMGAFNNLWLLFLSTPRYDANDPASPARSLPFIFTGGLGMLPQSVGFATAILGVIGMFLQFTVYPSINGRLGTAKSYQYFLSLFPLAYALAPYISLAPSNTPPPGQASGPGVWIWIIIVLFLQVAARTFTLPTSIILLNNCSPHPSVLGTIHGIGQSVSSAFRTVGPIFSGAWYGYGLDIGMVGFAWWMVALVSVFGCAAAVFVYEGSGHEILLPGEEDDHPHGRL</sequence>
<keyword evidence="3 7" id="KW-0812">Transmembrane</keyword>
<evidence type="ECO:0000256" key="6">
    <source>
        <dbReference type="SAM" id="MobiDB-lite"/>
    </source>
</evidence>
<keyword evidence="9" id="KW-1185">Reference proteome</keyword>
<evidence type="ECO:0000256" key="7">
    <source>
        <dbReference type="SAM" id="Phobius"/>
    </source>
</evidence>
<reference evidence="8" key="1">
    <citation type="submission" date="2022-11" db="EMBL/GenBank/DDBJ databases">
        <authorList>
            <person name="Petersen C."/>
        </authorList>
    </citation>
    <scope>NUCLEOTIDE SEQUENCE</scope>
    <source>
        <strain evidence="8">IBT 34128</strain>
    </source>
</reference>
<feature type="transmembrane region" description="Helical" evidence="7">
    <location>
        <begin position="208"/>
        <end position="228"/>
    </location>
</feature>
<feature type="transmembrane region" description="Helical" evidence="7">
    <location>
        <begin position="320"/>
        <end position="342"/>
    </location>
</feature>
<dbReference type="PANTHER" id="PTHR23504">
    <property type="entry name" value="MAJOR FACILITATOR SUPERFAMILY DOMAIN-CONTAINING PROTEIN 10"/>
    <property type="match status" value="1"/>
</dbReference>
<dbReference type="RefSeq" id="XP_056509633.1">
    <property type="nucleotide sequence ID" value="XM_056656833.1"/>
</dbReference>
<feature type="transmembrane region" description="Helical" evidence="7">
    <location>
        <begin position="520"/>
        <end position="538"/>
    </location>
</feature>
<dbReference type="GO" id="GO:0022857">
    <property type="term" value="F:transmembrane transporter activity"/>
    <property type="evidence" value="ECO:0007669"/>
    <property type="project" value="InterPro"/>
</dbReference>
<evidence type="ECO:0000256" key="3">
    <source>
        <dbReference type="ARBA" id="ARBA00022692"/>
    </source>
</evidence>
<dbReference type="SUPFAM" id="SSF103473">
    <property type="entry name" value="MFS general substrate transporter"/>
    <property type="match status" value="1"/>
</dbReference>
<evidence type="ECO:0000256" key="5">
    <source>
        <dbReference type="ARBA" id="ARBA00023136"/>
    </source>
</evidence>
<dbReference type="AlphaFoldDB" id="A0A9W9F0W9"/>
<evidence type="ECO:0000256" key="1">
    <source>
        <dbReference type="ARBA" id="ARBA00004141"/>
    </source>
</evidence>
<feature type="transmembrane region" description="Helical" evidence="7">
    <location>
        <begin position="553"/>
        <end position="571"/>
    </location>
</feature>
<dbReference type="Proteomes" id="UP001141434">
    <property type="component" value="Unassembled WGS sequence"/>
</dbReference>
<keyword evidence="4 7" id="KW-1133">Transmembrane helix</keyword>
<feature type="transmembrane region" description="Helical" evidence="7">
    <location>
        <begin position="473"/>
        <end position="500"/>
    </location>
</feature>
<dbReference type="EMBL" id="JAPMSZ010000009">
    <property type="protein sequence ID" value="KAJ5091435.1"/>
    <property type="molecule type" value="Genomic_DNA"/>
</dbReference>
<evidence type="ECO:0000256" key="2">
    <source>
        <dbReference type="ARBA" id="ARBA00022448"/>
    </source>
</evidence>
<name>A0A9W9F0W9_9EURO</name>
<feature type="transmembrane region" description="Helical" evidence="7">
    <location>
        <begin position="136"/>
        <end position="159"/>
    </location>
</feature>
<feature type="transmembrane region" description="Helical" evidence="7">
    <location>
        <begin position="626"/>
        <end position="646"/>
    </location>
</feature>
<feature type="transmembrane region" description="Helical" evidence="7">
    <location>
        <begin position="267"/>
        <end position="290"/>
    </location>
</feature>
<keyword evidence="5 7" id="KW-0472">Membrane</keyword>
<reference evidence="8" key="2">
    <citation type="journal article" date="2023" name="IMA Fungus">
        <title>Comparative genomic study of the Penicillium genus elucidates a diverse pangenome and 15 lateral gene transfer events.</title>
        <authorList>
            <person name="Petersen C."/>
            <person name="Sorensen T."/>
            <person name="Nielsen M.R."/>
            <person name="Sondergaard T.E."/>
            <person name="Sorensen J.L."/>
            <person name="Fitzpatrick D.A."/>
            <person name="Frisvad J.C."/>
            <person name="Nielsen K.L."/>
        </authorList>
    </citation>
    <scope>NUCLEOTIDE SEQUENCE</scope>
    <source>
        <strain evidence="8">IBT 34128</strain>
    </source>
</reference>
<dbReference type="PANTHER" id="PTHR23504:SF16">
    <property type="entry name" value="TRANSPORTER, PUTATIVE (AFU_ORTHOLOGUE AFUA_1G13970)-RELATED"/>
    <property type="match status" value="1"/>
</dbReference>
<proteinExistence type="predicted"/>
<keyword evidence="2" id="KW-0813">Transport</keyword>
<feature type="compositionally biased region" description="Basic residues" evidence="6">
    <location>
        <begin position="1"/>
        <end position="17"/>
    </location>
</feature>
<dbReference type="OrthoDB" id="10262656at2759"/>
<feature type="compositionally biased region" description="Low complexity" evidence="6">
    <location>
        <begin position="57"/>
        <end position="68"/>
    </location>
</feature>
<evidence type="ECO:0008006" key="10">
    <source>
        <dbReference type="Google" id="ProtNLM"/>
    </source>
</evidence>
<dbReference type="InterPro" id="IPR011701">
    <property type="entry name" value="MFS"/>
</dbReference>
<organism evidence="8 9">
    <name type="scientific">Penicillium alfredii</name>
    <dbReference type="NCBI Taxonomy" id="1506179"/>
    <lineage>
        <taxon>Eukaryota</taxon>
        <taxon>Fungi</taxon>
        <taxon>Dikarya</taxon>
        <taxon>Ascomycota</taxon>
        <taxon>Pezizomycotina</taxon>
        <taxon>Eurotiomycetes</taxon>
        <taxon>Eurotiomycetidae</taxon>
        <taxon>Eurotiales</taxon>
        <taxon>Aspergillaceae</taxon>
        <taxon>Penicillium</taxon>
    </lineage>
</organism>
<feature type="transmembrane region" description="Helical" evidence="7">
    <location>
        <begin position="429"/>
        <end position="453"/>
    </location>
</feature>
<feature type="transmembrane region" description="Helical" evidence="7">
    <location>
        <begin position="179"/>
        <end position="196"/>
    </location>
</feature>
<dbReference type="Pfam" id="PF07690">
    <property type="entry name" value="MFS_1"/>
    <property type="match status" value="1"/>
</dbReference>
<dbReference type="GeneID" id="81396002"/>
<dbReference type="InterPro" id="IPR036259">
    <property type="entry name" value="MFS_trans_sf"/>
</dbReference>
<gene>
    <name evidence="8" type="ORF">NUU61_006305</name>
</gene>
<protein>
    <recommendedName>
        <fullName evidence="10">Major facilitator superfamily (MFS) profile domain-containing protein</fullName>
    </recommendedName>
</protein>
<dbReference type="GO" id="GO:0016020">
    <property type="term" value="C:membrane"/>
    <property type="evidence" value="ECO:0007669"/>
    <property type="project" value="UniProtKB-SubCell"/>
</dbReference>
<dbReference type="Gene3D" id="1.20.1250.20">
    <property type="entry name" value="MFS general substrate transporter like domains"/>
    <property type="match status" value="1"/>
</dbReference>
<evidence type="ECO:0000256" key="4">
    <source>
        <dbReference type="ARBA" id="ARBA00022989"/>
    </source>
</evidence>
<evidence type="ECO:0000313" key="8">
    <source>
        <dbReference type="EMBL" id="KAJ5091435.1"/>
    </source>
</evidence>
<comment type="caution">
    <text evidence="8">The sequence shown here is derived from an EMBL/GenBank/DDBJ whole genome shotgun (WGS) entry which is preliminary data.</text>
</comment>
<evidence type="ECO:0000313" key="9">
    <source>
        <dbReference type="Proteomes" id="UP001141434"/>
    </source>
</evidence>
<feature type="region of interest" description="Disordered" evidence="6">
    <location>
        <begin position="1"/>
        <end position="75"/>
    </location>
</feature>
<feature type="transmembrane region" description="Helical" evidence="7">
    <location>
        <begin position="234"/>
        <end position="255"/>
    </location>
</feature>